<dbReference type="EMBL" id="GBHO01011091">
    <property type="protein sequence ID" value="JAG32513.1"/>
    <property type="molecule type" value="Transcribed_RNA"/>
</dbReference>
<dbReference type="InterPro" id="IPR001254">
    <property type="entry name" value="Trypsin_dom"/>
</dbReference>
<dbReference type="Gene3D" id="2.40.10.10">
    <property type="entry name" value="Trypsin-like serine proteases"/>
    <property type="match status" value="2"/>
</dbReference>
<keyword evidence="5" id="KW-0645">Protease</keyword>
<accession>A0A0A9YN37</accession>
<dbReference type="InterPro" id="IPR051487">
    <property type="entry name" value="Ser/Thr_Proteases_Immune/Dev"/>
</dbReference>
<organism evidence="5">
    <name type="scientific">Lygus hesperus</name>
    <name type="common">Western plant bug</name>
    <dbReference type="NCBI Taxonomy" id="30085"/>
    <lineage>
        <taxon>Eukaryota</taxon>
        <taxon>Metazoa</taxon>
        <taxon>Ecdysozoa</taxon>
        <taxon>Arthropoda</taxon>
        <taxon>Hexapoda</taxon>
        <taxon>Insecta</taxon>
        <taxon>Pterygota</taxon>
        <taxon>Neoptera</taxon>
        <taxon>Paraneoptera</taxon>
        <taxon>Hemiptera</taxon>
        <taxon>Heteroptera</taxon>
        <taxon>Panheteroptera</taxon>
        <taxon>Cimicomorpha</taxon>
        <taxon>Miridae</taxon>
        <taxon>Mirini</taxon>
        <taxon>Lygus</taxon>
    </lineage>
</organism>
<proteinExistence type="inferred from homology"/>
<sequence>MNCWTTLILLWPVFCDGFEVGYTASMVNFPFVTALYYKEGQYHDKRPFCTGTIITDRYVLTTAGCMYRTNPETPSKRLYQSIQLISAWMGSSFGFVPGSQLVDAQMIYMTNYYFPLDADLKAIWGSDAPPSNNYTIGGFTYFYLDFCLIYTKTAIRYNSYVHAIPFDVRNISAVMGYWNFTIAEEDTFGTVVPDCYVAGWGGYKGEQANKLYRLRYVKARYTERIHCVIAYCGNCSLCHQRFFNESAYTCFSAYMTGDTCLEDEGAPLFCPWFGYKNQEGLGWGAMLAVLSGKMGACMKTELPSMYNVVWLAYPFFTRIMHFIWPPPGHEWIVPRSNDDDDYEQELN</sequence>
<dbReference type="InterPro" id="IPR043504">
    <property type="entry name" value="Peptidase_S1_PA_chymotrypsin"/>
</dbReference>
<feature type="chain" id="PRO_5015034005" evidence="3">
    <location>
        <begin position="18"/>
        <end position="347"/>
    </location>
</feature>
<dbReference type="SMART" id="SM00020">
    <property type="entry name" value="Tryp_SPc"/>
    <property type="match status" value="1"/>
</dbReference>
<keyword evidence="5" id="KW-0378">Hydrolase</keyword>
<gene>
    <name evidence="5" type="primary">TMPRSS12</name>
    <name evidence="5" type="ORF">CM83_6214</name>
</gene>
<dbReference type="AlphaFoldDB" id="A0A0A9YN37"/>
<keyword evidence="5" id="KW-0472">Membrane</keyword>
<feature type="signal peptide" evidence="3">
    <location>
        <begin position="1"/>
        <end position="17"/>
    </location>
</feature>
<dbReference type="GO" id="GO:0006508">
    <property type="term" value="P:proteolysis"/>
    <property type="evidence" value="ECO:0007669"/>
    <property type="project" value="UniProtKB-KW"/>
</dbReference>
<dbReference type="InterPro" id="IPR009003">
    <property type="entry name" value="Peptidase_S1_PA"/>
</dbReference>
<evidence type="ECO:0000313" key="5">
    <source>
        <dbReference type="EMBL" id="JAG32513.1"/>
    </source>
</evidence>
<evidence type="ECO:0000256" key="1">
    <source>
        <dbReference type="ARBA" id="ARBA00023157"/>
    </source>
</evidence>
<evidence type="ECO:0000256" key="2">
    <source>
        <dbReference type="ARBA" id="ARBA00024195"/>
    </source>
</evidence>
<feature type="domain" description="Peptidase S1" evidence="4">
    <location>
        <begin position="14"/>
        <end position="337"/>
    </location>
</feature>
<name>A0A0A9YN37_LYGHE</name>
<reference evidence="5" key="2">
    <citation type="submission" date="2014-07" db="EMBL/GenBank/DDBJ databases">
        <authorList>
            <person name="Hull J."/>
        </authorList>
    </citation>
    <scope>NUCLEOTIDE SEQUENCE</scope>
</reference>
<evidence type="ECO:0000313" key="6">
    <source>
        <dbReference type="EMBL" id="JAG58250.1"/>
    </source>
</evidence>
<dbReference type="PROSITE" id="PS50240">
    <property type="entry name" value="TRYPSIN_DOM"/>
    <property type="match status" value="1"/>
</dbReference>
<protein>
    <submittedName>
        <fullName evidence="5">Transmembrane protease serine 12</fullName>
    </submittedName>
</protein>
<dbReference type="GO" id="GO:0004252">
    <property type="term" value="F:serine-type endopeptidase activity"/>
    <property type="evidence" value="ECO:0007669"/>
    <property type="project" value="InterPro"/>
</dbReference>
<dbReference type="Pfam" id="PF00089">
    <property type="entry name" value="Trypsin"/>
    <property type="match status" value="1"/>
</dbReference>
<dbReference type="SUPFAM" id="SSF50494">
    <property type="entry name" value="Trypsin-like serine proteases"/>
    <property type="match status" value="1"/>
</dbReference>
<keyword evidence="5" id="KW-0812">Transmembrane</keyword>
<keyword evidence="3" id="KW-0732">Signal</keyword>
<keyword evidence="1" id="KW-1015">Disulfide bond</keyword>
<reference evidence="6" key="3">
    <citation type="submission" date="2014-09" db="EMBL/GenBank/DDBJ databases">
        <authorList>
            <person name="Magalhaes I.L.F."/>
            <person name="Oliveira U."/>
            <person name="Santos F.R."/>
            <person name="Vidigal T.H.D.A."/>
            <person name="Brescovit A.D."/>
            <person name="Santos A.J."/>
        </authorList>
    </citation>
    <scope>NUCLEOTIDE SEQUENCE</scope>
</reference>
<evidence type="ECO:0000259" key="4">
    <source>
        <dbReference type="PROSITE" id="PS50240"/>
    </source>
</evidence>
<comment type="similarity">
    <text evidence="2">Belongs to the peptidase S1 family. CLIP subfamily.</text>
</comment>
<dbReference type="PANTHER" id="PTHR24256">
    <property type="entry name" value="TRYPTASE-RELATED"/>
    <property type="match status" value="1"/>
</dbReference>
<reference evidence="5" key="1">
    <citation type="journal article" date="2014" name="PLoS ONE">
        <title>Transcriptome-Based Identification of ABC Transporters in the Western Tarnished Plant Bug Lygus hesperus.</title>
        <authorList>
            <person name="Hull J.J."/>
            <person name="Chaney K."/>
            <person name="Geib S.M."/>
            <person name="Fabrick J.A."/>
            <person name="Brent C.S."/>
            <person name="Walsh D."/>
            <person name="Lavine L.C."/>
        </authorList>
    </citation>
    <scope>NUCLEOTIDE SEQUENCE</scope>
</reference>
<dbReference type="EMBL" id="GBRD01007571">
    <property type="protein sequence ID" value="JAG58250.1"/>
    <property type="molecule type" value="Transcribed_RNA"/>
</dbReference>
<evidence type="ECO:0000256" key="3">
    <source>
        <dbReference type="SAM" id="SignalP"/>
    </source>
</evidence>